<dbReference type="KEGG" id="vpy:HZI73_02190"/>
<keyword evidence="1" id="KW-0808">Transferase</keyword>
<feature type="binding site" evidence="1">
    <location>
        <position position="133"/>
    </location>
    <ligand>
        <name>substrate</name>
    </ligand>
</feature>
<dbReference type="UniPathway" id="UPA00053">
    <property type="reaction ID" value="UER00088"/>
</dbReference>
<keyword evidence="1" id="KW-0028">Amino-acid biosynthesis</keyword>
<keyword evidence="1 2" id="KW-0418">Kinase</keyword>
<dbReference type="InterPro" id="IPR031322">
    <property type="entry name" value="Shikimate/glucono_kinase"/>
</dbReference>
<feature type="binding site" evidence="1">
    <location>
        <position position="116"/>
    </location>
    <ligand>
        <name>ATP</name>
        <dbReference type="ChEBI" id="CHEBI:30616"/>
    </ligand>
</feature>
<dbReference type="Pfam" id="PF01202">
    <property type="entry name" value="SKI"/>
    <property type="match status" value="1"/>
</dbReference>
<dbReference type="Gene3D" id="3.40.50.300">
    <property type="entry name" value="P-loop containing nucleotide triphosphate hydrolases"/>
    <property type="match status" value="1"/>
</dbReference>
<comment type="subunit">
    <text evidence="1">Monomer.</text>
</comment>
<protein>
    <recommendedName>
        <fullName evidence="1">Shikimate kinase</fullName>
        <shortName evidence="1">SK</shortName>
        <ecNumber evidence="1">2.7.1.71</ecNumber>
    </recommendedName>
</protein>
<comment type="caution">
    <text evidence="1">Lacks conserved residue(s) required for the propagation of feature annotation.</text>
</comment>
<dbReference type="PANTHER" id="PTHR43515">
    <property type="entry name" value="THREONINE SYNTHASE-LIKE 1"/>
    <property type="match status" value="1"/>
</dbReference>
<dbReference type="GO" id="GO:0009073">
    <property type="term" value="P:aromatic amino acid family biosynthetic process"/>
    <property type="evidence" value="ECO:0007669"/>
    <property type="project" value="UniProtKB-KW"/>
</dbReference>
<dbReference type="HAMAP" id="MF_00109">
    <property type="entry name" value="Shikimate_kinase"/>
    <property type="match status" value="1"/>
</dbReference>
<accession>A0A8J8MH11</accession>
<dbReference type="GO" id="GO:0005737">
    <property type="term" value="C:cytoplasm"/>
    <property type="evidence" value="ECO:0007669"/>
    <property type="project" value="UniProtKB-SubCell"/>
</dbReference>
<comment type="subcellular location">
    <subcellularLocation>
        <location evidence="1">Cytoplasm</location>
    </subcellularLocation>
</comment>
<dbReference type="Proteomes" id="UP000683246">
    <property type="component" value="Chromosome"/>
</dbReference>
<keyword evidence="1" id="KW-0479">Metal-binding</keyword>
<feature type="binding site" evidence="1">
    <location>
        <position position="78"/>
    </location>
    <ligand>
        <name>substrate</name>
    </ligand>
</feature>
<dbReference type="EC" id="2.7.1.71" evidence="1"/>
<gene>
    <name evidence="1" type="primary">aroK</name>
    <name evidence="2" type="ORF">HZI73_02190</name>
</gene>
<sequence length="170" mass="19343">MKNIVLIGMPGAGKSTIGVVLAKTLGMDFIDSDLIIQHRENRLLQDLIDEVGMDKFLDIERKSIKSIQNEGAVIATGGSVVFREDAMAHLKQNGIMVYLHVPYEEIKRRVQNITTRGIAKKKGYSLRDVFEERSPLYEKYHDVKVNWQEQSVEEIIDAIIHAIPQIKLKK</sequence>
<comment type="cofactor">
    <cofactor evidence="1">
        <name>Mg(2+)</name>
        <dbReference type="ChEBI" id="CHEBI:18420"/>
    </cofactor>
    <text evidence="1">Binds 1 Mg(2+) ion per subunit.</text>
</comment>
<dbReference type="PRINTS" id="PR01100">
    <property type="entry name" value="SHIKIMTKNASE"/>
</dbReference>
<feature type="binding site" evidence="1">
    <location>
        <position position="15"/>
    </location>
    <ligand>
        <name>Mg(2+)</name>
        <dbReference type="ChEBI" id="CHEBI:18420"/>
    </ligand>
</feature>
<keyword evidence="1" id="KW-0460">Magnesium</keyword>
<comment type="pathway">
    <text evidence="1">Metabolic intermediate biosynthesis; chorismate biosynthesis; chorismate from D-erythrose 4-phosphate and phosphoenolpyruvate: step 5/7.</text>
</comment>
<keyword evidence="1" id="KW-0067">ATP-binding</keyword>
<feature type="binding site" evidence="1">
    <location>
        <position position="150"/>
    </location>
    <ligand>
        <name>ATP</name>
        <dbReference type="ChEBI" id="CHEBI:30616"/>
    </ligand>
</feature>
<feature type="binding site" evidence="1">
    <location>
        <position position="33"/>
    </location>
    <ligand>
        <name>substrate</name>
    </ligand>
</feature>
<dbReference type="GO" id="GO:0005524">
    <property type="term" value="F:ATP binding"/>
    <property type="evidence" value="ECO:0007669"/>
    <property type="project" value="UniProtKB-UniRule"/>
</dbReference>
<dbReference type="RefSeq" id="WP_212696629.1">
    <property type="nucleotide sequence ID" value="NZ_CP058649.1"/>
</dbReference>
<proteinExistence type="inferred from homology"/>
<dbReference type="InterPro" id="IPR027417">
    <property type="entry name" value="P-loop_NTPase"/>
</dbReference>
<comment type="catalytic activity">
    <reaction evidence="1">
        <text>shikimate + ATP = 3-phosphoshikimate + ADP + H(+)</text>
        <dbReference type="Rhea" id="RHEA:13121"/>
        <dbReference type="ChEBI" id="CHEBI:15378"/>
        <dbReference type="ChEBI" id="CHEBI:30616"/>
        <dbReference type="ChEBI" id="CHEBI:36208"/>
        <dbReference type="ChEBI" id="CHEBI:145989"/>
        <dbReference type="ChEBI" id="CHEBI:456216"/>
        <dbReference type="EC" id="2.7.1.71"/>
    </reaction>
</comment>
<keyword evidence="1" id="KW-0057">Aromatic amino acid biosynthesis</keyword>
<evidence type="ECO:0000313" key="3">
    <source>
        <dbReference type="Proteomes" id="UP000683246"/>
    </source>
</evidence>
<dbReference type="GO" id="GO:0004765">
    <property type="term" value="F:shikimate kinase activity"/>
    <property type="evidence" value="ECO:0007669"/>
    <property type="project" value="UniProtKB-UniRule"/>
</dbReference>
<dbReference type="SUPFAM" id="SSF52540">
    <property type="entry name" value="P-loop containing nucleoside triphosphate hydrolases"/>
    <property type="match status" value="1"/>
</dbReference>
<comment type="function">
    <text evidence="1">Catalyzes the specific phosphorylation of the 3-hydroxyl group of shikimic acid using ATP as a cosubstrate.</text>
</comment>
<dbReference type="CDD" id="cd00464">
    <property type="entry name" value="SK"/>
    <property type="match status" value="1"/>
</dbReference>
<dbReference type="GO" id="GO:0008652">
    <property type="term" value="P:amino acid biosynthetic process"/>
    <property type="evidence" value="ECO:0007669"/>
    <property type="project" value="UniProtKB-KW"/>
</dbReference>
<reference evidence="2" key="1">
    <citation type="submission" date="2020-07" db="EMBL/GenBank/DDBJ databases">
        <title>Vallitalea pronyensis genome.</title>
        <authorList>
            <person name="Postec A."/>
        </authorList>
    </citation>
    <scope>NUCLEOTIDE SEQUENCE</scope>
    <source>
        <strain evidence="2">FatNI3</strain>
    </source>
</reference>
<name>A0A8J8MH11_9FIRM</name>
<organism evidence="2 3">
    <name type="scientific">Vallitalea pronyensis</name>
    <dbReference type="NCBI Taxonomy" id="1348613"/>
    <lineage>
        <taxon>Bacteria</taxon>
        <taxon>Bacillati</taxon>
        <taxon>Bacillota</taxon>
        <taxon>Clostridia</taxon>
        <taxon>Lachnospirales</taxon>
        <taxon>Vallitaleaceae</taxon>
        <taxon>Vallitalea</taxon>
    </lineage>
</organism>
<dbReference type="EMBL" id="CP058649">
    <property type="protein sequence ID" value="QUI21168.1"/>
    <property type="molecule type" value="Genomic_DNA"/>
</dbReference>
<feature type="binding site" evidence="1">
    <location>
        <begin position="11"/>
        <end position="16"/>
    </location>
    <ligand>
        <name>ATP</name>
        <dbReference type="ChEBI" id="CHEBI:30616"/>
    </ligand>
</feature>
<keyword evidence="1" id="KW-0547">Nucleotide-binding</keyword>
<dbReference type="InterPro" id="IPR000623">
    <property type="entry name" value="Shikimate_kinase/TSH1"/>
</dbReference>
<dbReference type="GO" id="GO:0000287">
    <property type="term" value="F:magnesium ion binding"/>
    <property type="evidence" value="ECO:0007669"/>
    <property type="project" value="UniProtKB-UniRule"/>
</dbReference>
<evidence type="ECO:0000313" key="2">
    <source>
        <dbReference type="EMBL" id="QUI21168.1"/>
    </source>
</evidence>
<dbReference type="PANTHER" id="PTHR43515:SF1">
    <property type="entry name" value="THREONINE SYNTHASE-LIKE 1"/>
    <property type="match status" value="1"/>
</dbReference>
<evidence type="ECO:0000256" key="1">
    <source>
        <dbReference type="HAMAP-Rule" id="MF_00109"/>
    </source>
</evidence>
<comment type="similarity">
    <text evidence="1">Belongs to the shikimate kinase family.</text>
</comment>
<keyword evidence="1" id="KW-0963">Cytoplasm</keyword>
<dbReference type="GO" id="GO:0009423">
    <property type="term" value="P:chorismate biosynthetic process"/>
    <property type="evidence" value="ECO:0007669"/>
    <property type="project" value="UniProtKB-UniRule"/>
</dbReference>
<dbReference type="AlphaFoldDB" id="A0A8J8MH11"/>
<keyword evidence="3" id="KW-1185">Reference proteome</keyword>